<sequence>ENSKSSTSSGEGLKAKVAFDEINKRAKSQPDLVKKVGAVIVFDITKDGKVQQSWSK</sequence>
<dbReference type="EMBL" id="CAJOBI010018457">
    <property type="protein sequence ID" value="CAF4200623.1"/>
    <property type="molecule type" value="Genomic_DNA"/>
</dbReference>
<evidence type="ECO:0000313" key="1">
    <source>
        <dbReference type="EMBL" id="CAF4200623.1"/>
    </source>
</evidence>
<accession>A0A8S2S3Y4</accession>
<dbReference type="AlphaFoldDB" id="A0A8S2S3Y4"/>
<protein>
    <submittedName>
        <fullName evidence="1">Uncharacterized protein</fullName>
    </submittedName>
</protein>
<organism evidence="1 2">
    <name type="scientific">Rotaria magnacalcarata</name>
    <dbReference type="NCBI Taxonomy" id="392030"/>
    <lineage>
        <taxon>Eukaryota</taxon>
        <taxon>Metazoa</taxon>
        <taxon>Spiralia</taxon>
        <taxon>Gnathifera</taxon>
        <taxon>Rotifera</taxon>
        <taxon>Eurotatoria</taxon>
        <taxon>Bdelloidea</taxon>
        <taxon>Philodinida</taxon>
        <taxon>Philodinidae</taxon>
        <taxon>Rotaria</taxon>
    </lineage>
</organism>
<evidence type="ECO:0000313" key="2">
    <source>
        <dbReference type="Proteomes" id="UP000676336"/>
    </source>
</evidence>
<gene>
    <name evidence="1" type="ORF">SMN809_LOCUS21872</name>
</gene>
<feature type="non-terminal residue" evidence="1">
    <location>
        <position position="1"/>
    </location>
</feature>
<dbReference type="Proteomes" id="UP000676336">
    <property type="component" value="Unassembled WGS sequence"/>
</dbReference>
<reference evidence="1" key="1">
    <citation type="submission" date="2021-02" db="EMBL/GenBank/DDBJ databases">
        <authorList>
            <person name="Nowell W R."/>
        </authorList>
    </citation>
    <scope>NUCLEOTIDE SEQUENCE</scope>
</reference>
<proteinExistence type="predicted"/>
<comment type="caution">
    <text evidence="1">The sequence shown here is derived from an EMBL/GenBank/DDBJ whole genome shotgun (WGS) entry which is preliminary data.</text>
</comment>
<dbReference type="InterPro" id="IPR036527">
    <property type="entry name" value="SCP2_sterol-bd_dom_sf"/>
</dbReference>
<name>A0A8S2S3Y4_9BILA</name>
<dbReference type="SUPFAM" id="SSF55718">
    <property type="entry name" value="SCP-like"/>
    <property type="match status" value="1"/>
</dbReference>
<dbReference type="Gene3D" id="3.30.1050.10">
    <property type="entry name" value="SCP2 sterol-binding domain"/>
    <property type="match status" value="1"/>
</dbReference>